<keyword evidence="1" id="KW-0732">Signal</keyword>
<dbReference type="AlphaFoldDB" id="R4XHY8"/>
<evidence type="ECO:0000256" key="1">
    <source>
        <dbReference type="SAM" id="SignalP"/>
    </source>
</evidence>
<evidence type="ECO:0000313" key="3">
    <source>
        <dbReference type="Proteomes" id="UP000013776"/>
    </source>
</evidence>
<feature type="signal peptide" evidence="1">
    <location>
        <begin position="1"/>
        <end position="21"/>
    </location>
</feature>
<organism evidence="2 3">
    <name type="scientific">Taphrina deformans (strain PYCC 5710 / ATCC 11124 / CBS 356.35 / IMI 108563 / JCM 9778 / NBRC 8474)</name>
    <name type="common">Peach leaf curl fungus</name>
    <name type="synonym">Lalaria deformans</name>
    <dbReference type="NCBI Taxonomy" id="1097556"/>
    <lineage>
        <taxon>Eukaryota</taxon>
        <taxon>Fungi</taxon>
        <taxon>Dikarya</taxon>
        <taxon>Ascomycota</taxon>
        <taxon>Taphrinomycotina</taxon>
        <taxon>Taphrinomycetes</taxon>
        <taxon>Taphrinales</taxon>
        <taxon>Taphrinaceae</taxon>
        <taxon>Taphrina</taxon>
    </lineage>
</organism>
<gene>
    <name evidence="2" type="ORF">TAPDE_004509</name>
</gene>
<dbReference type="VEuPathDB" id="FungiDB:TAPDE_004509"/>
<proteinExistence type="predicted"/>
<name>R4XHY8_TAPDE</name>
<accession>R4XHY8</accession>
<feature type="chain" id="PRO_5004381581" evidence="1">
    <location>
        <begin position="22"/>
        <end position="163"/>
    </location>
</feature>
<comment type="caution">
    <text evidence="2">The sequence shown here is derived from an EMBL/GenBank/DDBJ whole genome shotgun (WGS) entry which is preliminary data.</text>
</comment>
<protein>
    <submittedName>
        <fullName evidence="2">Uncharacterized protein</fullName>
    </submittedName>
</protein>
<sequence length="163" mass="17563">MKFNYNSAVLLALLQTVTVKAAPSAQPSACVPQGGAFVRREGDEFTICSATSTNNLIVEFSCPFGNFIYHGGFNTFAVNINNPGSVTSHTNLYASCRDSTSRQAKGHADIRFTIPAHQTMTGVYAGTNYACIKSANMELMLFAYTMTPHDVQVCEAHPLKALG</sequence>
<dbReference type="Proteomes" id="UP000013776">
    <property type="component" value="Unassembled WGS sequence"/>
</dbReference>
<keyword evidence="3" id="KW-1185">Reference proteome</keyword>
<reference evidence="2 3" key="1">
    <citation type="journal article" date="2013" name="MBio">
        <title>Genome sequencing of the plant pathogen Taphrina deformans, the causal agent of peach leaf curl.</title>
        <authorList>
            <person name="Cisse O.H."/>
            <person name="Almeida J.M.G.C.F."/>
            <person name="Fonseca A."/>
            <person name="Kumar A.A."/>
            <person name="Salojaervi J."/>
            <person name="Overmyer K."/>
            <person name="Hauser P.M."/>
            <person name="Pagni M."/>
        </authorList>
    </citation>
    <scope>NUCLEOTIDE SEQUENCE [LARGE SCALE GENOMIC DNA]</scope>
    <source>
        <strain evidence="3">PYCC 5710 / ATCC 11124 / CBS 356.35 / IMI 108563 / JCM 9778 / NBRC 8474</strain>
    </source>
</reference>
<evidence type="ECO:0000313" key="2">
    <source>
        <dbReference type="EMBL" id="CCG84119.1"/>
    </source>
</evidence>
<dbReference type="EMBL" id="CAHR02000205">
    <property type="protein sequence ID" value="CCG84119.1"/>
    <property type="molecule type" value="Genomic_DNA"/>
</dbReference>